<evidence type="ECO:0000256" key="1">
    <source>
        <dbReference type="ARBA" id="ARBA00004651"/>
    </source>
</evidence>
<comment type="activity regulation">
    <text evidence="14">Na(+) is not transported, but it plays an essential structural role and its presence is essential for fluoride channel function.</text>
</comment>
<evidence type="ECO:0000256" key="14">
    <source>
        <dbReference type="HAMAP-Rule" id="MF_00454"/>
    </source>
</evidence>
<feature type="transmembrane region" description="Helical" evidence="14">
    <location>
        <begin position="35"/>
        <end position="53"/>
    </location>
</feature>
<dbReference type="PANTHER" id="PTHR28259">
    <property type="entry name" value="FLUORIDE EXPORT PROTEIN 1-RELATED"/>
    <property type="match status" value="1"/>
</dbReference>
<dbReference type="GO" id="GO:0046872">
    <property type="term" value="F:metal ion binding"/>
    <property type="evidence" value="ECO:0007669"/>
    <property type="project" value="UniProtKB-KW"/>
</dbReference>
<evidence type="ECO:0000256" key="2">
    <source>
        <dbReference type="ARBA" id="ARBA00022448"/>
    </source>
</evidence>
<sequence>MTFLSIVLVGCGGAVGAVLRFYFSTKWNKESLPLGTLAVNLVGSMVLGVLIGVAVPDRWLLFAGTGLMGALTTFSTFQLEGWNMLTDRKRKRYFLYQGLSYAGGIALAFAGFLIGNILS</sequence>
<feature type="binding site" evidence="14">
    <location>
        <position position="72"/>
    </location>
    <ligand>
        <name>Na(+)</name>
        <dbReference type="ChEBI" id="CHEBI:29101"/>
        <note>structural</note>
    </ligand>
</feature>
<protein>
    <recommendedName>
        <fullName evidence="14">Fluoride-specific ion channel FluC</fullName>
    </recommendedName>
</protein>
<evidence type="ECO:0000256" key="8">
    <source>
        <dbReference type="ARBA" id="ARBA00023065"/>
    </source>
</evidence>
<evidence type="ECO:0000313" key="15">
    <source>
        <dbReference type="EMBL" id="SIS44878.1"/>
    </source>
</evidence>
<evidence type="ECO:0000256" key="7">
    <source>
        <dbReference type="ARBA" id="ARBA00023053"/>
    </source>
</evidence>
<evidence type="ECO:0000256" key="3">
    <source>
        <dbReference type="ARBA" id="ARBA00022475"/>
    </source>
</evidence>
<evidence type="ECO:0000256" key="9">
    <source>
        <dbReference type="ARBA" id="ARBA00023136"/>
    </source>
</evidence>
<dbReference type="HAMAP" id="MF_00454">
    <property type="entry name" value="FluC"/>
    <property type="match status" value="1"/>
</dbReference>
<keyword evidence="16" id="KW-1185">Reference proteome</keyword>
<name>A0A1N7J686_9BACI</name>
<feature type="transmembrane region" description="Helical" evidence="14">
    <location>
        <begin position="6"/>
        <end position="23"/>
    </location>
</feature>
<feature type="transmembrane region" description="Helical" evidence="14">
    <location>
        <begin position="59"/>
        <end position="77"/>
    </location>
</feature>
<gene>
    <name evidence="14" type="primary">fluC</name>
    <name evidence="14" type="synonym">crcB</name>
    <name evidence="15" type="ORF">SAMN05421687_1049</name>
</gene>
<keyword evidence="5 14" id="KW-0479">Metal-binding</keyword>
<keyword evidence="4 14" id="KW-0812">Transmembrane</keyword>
<dbReference type="EMBL" id="FTOC01000004">
    <property type="protein sequence ID" value="SIS44878.1"/>
    <property type="molecule type" value="Genomic_DNA"/>
</dbReference>
<reference evidence="16" key="1">
    <citation type="submission" date="2017-01" db="EMBL/GenBank/DDBJ databases">
        <authorList>
            <person name="Varghese N."/>
            <person name="Submissions S."/>
        </authorList>
    </citation>
    <scope>NUCLEOTIDE SEQUENCE [LARGE SCALE GENOMIC DNA]</scope>
    <source>
        <strain evidence="16">DSM 23127</strain>
    </source>
</reference>
<dbReference type="AlphaFoldDB" id="A0A1N7J686"/>
<organism evidence="15 16">
    <name type="scientific">Salimicrobium flavidum</name>
    <dbReference type="NCBI Taxonomy" id="570947"/>
    <lineage>
        <taxon>Bacteria</taxon>
        <taxon>Bacillati</taxon>
        <taxon>Bacillota</taxon>
        <taxon>Bacilli</taxon>
        <taxon>Bacillales</taxon>
        <taxon>Bacillaceae</taxon>
        <taxon>Salimicrobium</taxon>
    </lineage>
</organism>
<evidence type="ECO:0000256" key="10">
    <source>
        <dbReference type="ARBA" id="ARBA00023303"/>
    </source>
</evidence>
<accession>A0A1N7J686</accession>
<keyword evidence="6 14" id="KW-1133">Transmembrane helix</keyword>
<evidence type="ECO:0000256" key="13">
    <source>
        <dbReference type="ARBA" id="ARBA00049940"/>
    </source>
</evidence>
<proteinExistence type="inferred from homology"/>
<dbReference type="Proteomes" id="UP000187608">
    <property type="component" value="Unassembled WGS sequence"/>
</dbReference>
<keyword evidence="10 14" id="KW-0407">Ion channel</keyword>
<comment type="subcellular location">
    <subcellularLocation>
        <location evidence="1 14">Cell membrane</location>
        <topology evidence="1 14">Multi-pass membrane protein</topology>
    </subcellularLocation>
</comment>
<keyword evidence="7 14" id="KW-0915">Sodium</keyword>
<evidence type="ECO:0000256" key="6">
    <source>
        <dbReference type="ARBA" id="ARBA00022989"/>
    </source>
</evidence>
<keyword evidence="2 14" id="KW-0813">Transport</keyword>
<comment type="similarity">
    <text evidence="11 14">Belongs to the fluoride channel Fluc/FEX (TC 1.A.43) family.</text>
</comment>
<dbReference type="STRING" id="570947.SAMN05421687_1049"/>
<keyword evidence="8 14" id="KW-0406">Ion transport</keyword>
<keyword evidence="3 14" id="KW-1003">Cell membrane</keyword>
<dbReference type="GO" id="GO:0005886">
    <property type="term" value="C:plasma membrane"/>
    <property type="evidence" value="ECO:0007669"/>
    <property type="project" value="UniProtKB-SubCell"/>
</dbReference>
<comment type="function">
    <text evidence="13 14">Fluoride-specific ion channel. Important for reducing fluoride concentration in the cell, thus reducing its toxicity.</text>
</comment>
<evidence type="ECO:0000256" key="11">
    <source>
        <dbReference type="ARBA" id="ARBA00035120"/>
    </source>
</evidence>
<comment type="catalytic activity">
    <reaction evidence="12">
        <text>fluoride(in) = fluoride(out)</text>
        <dbReference type="Rhea" id="RHEA:76159"/>
        <dbReference type="ChEBI" id="CHEBI:17051"/>
    </reaction>
    <physiologicalReaction direction="left-to-right" evidence="12">
        <dbReference type="Rhea" id="RHEA:76160"/>
    </physiologicalReaction>
</comment>
<dbReference type="RefSeq" id="WP_076558114.1">
    <property type="nucleotide sequence ID" value="NZ_FTOC01000004.1"/>
</dbReference>
<keyword evidence="9 14" id="KW-0472">Membrane</keyword>
<feature type="binding site" evidence="14">
    <location>
        <position position="69"/>
    </location>
    <ligand>
        <name>Na(+)</name>
        <dbReference type="ChEBI" id="CHEBI:29101"/>
        <note>structural</note>
    </ligand>
</feature>
<dbReference type="OrthoDB" id="9815830at2"/>
<dbReference type="Pfam" id="PF02537">
    <property type="entry name" value="CRCB"/>
    <property type="match status" value="1"/>
</dbReference>
<dbReference type="PANTHER" id="PTHR28259:SF16">
    <property type="entry name" value="FLUORIDE-SPECIFIC ION CHANNEL FLUC 2"/>
    <property type="match status" value="1"/>
</dbReference>
<dbReference type="GO" id="GO:0062054">
    <property type="term" value="F:fluoride channel activity"/>
    <property type="evidence" value="ECO:0007669"/>
    <property type="project" value="UniProtKB-UniRule"/>
</dbReference>
<evidence type="ECO:0000256" key="4">
    <source>
        <dbReference type="ARBA" id="ARBA00022692"/>
    </source>
</evidence>
<evidence type="ECO:0000256" key="12">
    <source>
        <dbReference type="ARBA" id="ARBA00035585"/>
    </source>
</evidence>
<dbReference type="GO" id="GO:0140114">
    <property type="term" value="P:cellular detoxification of fluoride"/>
    <property type="evidence" value="ECO:0007669"/>
    <property type="project" value="UniProtKB-UniRule"/>
</dbReference>
<dbReference type="InterPro" id="IPR003691">
    <property type="entry name" value="FluC"/>
</dbReference>
<evidence type="ECO:0000256" key="5">
    <source>
        <dbReference type="ARBA" id="ARBA00022723"/>
    </source>
</evidence>
<feature type="transmembrane region" description="Helical" evidence="14">
    <location>
        <begin position="98"/>
        <end position="118"/>
    </location>
</feature>
<evidence type="ECO:0000313" key="16">
    <source>
        <dbReference type="Proteomes" id="UP000187608"/>
    </source>
</evidence>